<keyword evidence="4 6" id="KW-0274">FAD</keyword>
<gene>
    <name evidence="9" type="ORF">C3729_01340</name>
</gene>
<dbReference type="GO" id="GO:0071949">
    <property type="term" value="F:FAD binding"/>
    <property type="evidence" value="ECO:0007669"/>
    <property type="project" value="TreeGrafter"/>
</dbReference>
<comment type="caution">
    <text evidence="9">The sequence shown here is derived from an EMBL/GenBank/DDBJ whole genome shotgun (WGS) entry which is preliminary data.</text>
</comment>
<feature type="binding site" evidence="6">
    <location>
        <begin position="247"/>
        <end position="251"/>
    </location>
    <ligand>
        <name>FAD</name>
        <dbReference type="ChEBI" id="CHEBI:57692"/>
    </ligand>
</feature>
<dbReference type="Gene3D" id="1.10.579.10">
    <property type="entry name" value="DNA Cyclobutane Dipyrimidine Photolyase, subunit A, domain 3"/>
    <property type="match status" value="1"/>
</dbReference>
<evidence type="ECO:0000313" key="10">
    <source>
        <dbReference type="Proteomes" id="UP000238565"/>
    </source>
</evidence>
<dbReference type="AlphaFoldDB" id="A0A2S7I7Z6"/>
<dbReference type="NCBIfam" id="TIGR02765">
    <property type="entry name" value="crypto_DASH"/>
    <property type="match status" value="1"/>
</dbReference>
<comment type="cofactor">
    <cofactor evidence="7">
        <name>(6R)-5,10-methylene-5,6,7,8-tetrahydrofolate</name>
        <dbReference type="ChEBI" id="CHEBI:15636"/>
    </cofactor>
    <text evidence="7">Binds 1 5,10-methenyltetrahydrofolate (MTHF) per subunit.</text>
</comment>
<dbReference type="SUPFAM" id="SSF52425">
    <property type="entry name" value="Cryptochrome/photolyase, N-terminal domain"/>
    <property type="match status" value="1"/>
</dbReference>
<comment type="cofactor">
    <cofactor evidence="6 7">
        <name>FAD</name>
        <dbReference type="ChEBI" id="CHEBI:57692"/>
    </cofactor>
    <text evidence="6 7">Binds 1 FAD per subunit.</text>
</comment>
<dbReference type="EMBL" id="PTPZ01000001">
    <property type="protein sequence ID" value="PPZ92682.1"/>
    <property type="molecule type" value="Genomic_DNA"/>
</dbReference>
<dbReference type="Gene3D" id="3.40.50.620">
    <property type="entry name" value="HUPs"/>
    <property type="match status" value="1"/>
</dbReference>
<keyword evidence="3 6" id="KW-0285">Flavoprotein</keyword>
<evidence type="ECO:0000259" key="8">
    <source>
        <dbReference type="PROSITE" id="PS51645"/>
    </source>
</evidence>
<proteinExistence type="inferred from homology"/>
<dbReference type="RefSeq" id="WP_104792488.1">
    <property type="nucleotide sequence ID" value="NZ_PTPZ01000001.1"/>
</dbReference>
<evidence type="ECO:0000256" key="3">
    <source>
        <dbReference type="ARBA" id="ARBA00022630"/>
    </source>
</evidence>
<dbReference type="Proteomes" id="UP000238565">
    <property type="component" value="Unassembled WGS sequence"/>
</dbReference>
<dbReference type="Pfam" id="PF00875">
    <property type="entry name" value="DNA_photolyase"/>
    <property type="match status" value="1"/>
</dbReference>
<evidence type="ECO:0000256" key="5">
    <source>
        <dbReference type="ARBA" id="ARBA00022991"/>
    </source>
</evidence>
<accession>A0A2S7I7Z6</accession>
<keyword evidence="5 7" id="KW-0157">Chromophore</keyword>
<reference evidence="9 10" key="1">
    <citation type="submission" date="2018-02" db="EMBL/GenBank/DDBJ databases">
        <title>Draft genome sequence of bacterial isolates from marine environment.</title>
        <authorList>
            <person name="Singh S.K."/>
            <person name="Hill R."/>
            <person name="Major S."/>
            <person name="Cai H."/>
            <person name="Li Y."/>
        </authorList>
    </citation>
    <scope>NUCLEOTIDE SEQUENCE [LARGE SCALE GENOMIC DNA]</scope>
    <source>
        <strain evidence="9 10">IMET F</strain>
    </source>
</reference>
<dbReference type="GO" id="GO:0003677">
    <property type="term" value="F:DNA binding"/>
    <property type="evidence" value="ECO:0007669"/>
    <property type="project" value="TreeGrafter"/>
</dbReference>
<dbReference type="SUPFAM" id="SSF48173">
    <property type="entry name" value="Cryptochrome/photolyase FAD-binding domain"/>
    <property type="match status" value="1"/>
</dbReference>
<dbReference type="PROSITE" id="PS51645">
    <property type="entry name" value="PHR_CRY_ALPHA_BETA"/>
    <property type="match status" value="1"/>
</dbReference>
<comment type="similarity">
    <text evidence="1 7">Belongs to the DNA photolyase class-1 family.</text>
</comment>
<comment type="function">
    <text evidence="7">May have a photoreceptor function.</text>
</comment>
<sequence length="433" mass="51587">MQEKQKINIVWFKNDLRTKDQISLFKAYQGDLPFIALYIFDEDFYQKKQFGFRKIGKFRAKFLLESVLDLQHNLAELNITFLIKFGKTKEIFEKLNEHYSIQKIFCEEEFTQEEVDLEKSVASALSNVKFEKSYSQFLLEPDFVFERLEKIPALFTTFRNKVEKNFSVRKPFKIEKKETFFKLEIPSDKIDLEKLGFENFETHPYSAFPFSGGENAAWERLRYYFEETQLLKDYKNTRNGLVGSDYSSKFSAWLANGSISAVSIYDEVKKIEQKFGANESTYWLIFELLWRDYFKFIALQHRNEIFHKNGLQPYKNVEFQNNPQKLEQWISGKTHSEFVNANMIELQKTGFMSNRGRQNVASYFCKNLKLDWRIGAAYFEEMLIDYDVHSNYGNWLYLAGIGNDARDRSFNTEKQAEQYDSDKKFRNLWLKNH</sequence>
<evidence type="ECO:0000313" key="9">
    <source>
        <dbReference type="EMBL" id="PPZ92682.1"/>
    </source>
</evidence>
<dbReference type="PANTHER" id="PTHR11455">
    <property type="entry name" value="CRYPTOCHROME"/>
    <property type="match status" value="1"/>
</dbReference>
<evidence type="ECO:0000256" key="7">
    <source>
        <dbReference type="RuleBase" id="RU367151"/>
    </source>
</evidence>
<dbReference type="InterPro" id="IPR005101">
    <property type="entry name" value="Cryptochr/Photolyase_FAD-bd"/>
</dbReference>
<dbReference type="GO" id="GO:0000719">
    <property type="term" value="P:photoreactive repair"/>
    <property type="evidence" value="ECO:0007669"/>
    <property type="project" value="TreeGrafter"/>
</dbReference>
<organism evidence="9 10">
    <name type="scientific">Cloacibacterium normanense</name>
    <dbReference type="NCBI Taxonomy" id="237258"/>
    <lineage>
        <taxon>Bacteria</taxon>
        <taxon>Pseudomonadati</taxon>
        <taxon>Bacteroidota</taxon>
        <taxon>Flavobacteriia</taxon>
        <taxon>Flavobacteriales</taxon>
        <taxon>Weeksellaceae</taxon>
    </lineage>
</organism>
<dbReference type="InterPro" id="IPR036134">
    <property type="entry name" value="Crypto/Photolyase_FAD-like_sf"/>
</dbReference>
<dbReference type="PRINTS" id="PR00147">
    <property type="entry name" value="DNAPHOTLYASE"/>
</dbReference>
<feature type="binding site" evidence="6">
    <location>
        <position position="234"/>
    </location>
    <ligand>
        <name>FAD</name>
        <dbReference type="ChEBI" id="CHEBI:57692"/>
    </ligand>
</feature>
<dbReference type="InterPro" id="IPR006050">
    <property type="entry name" value="DNA_photolyase_N"/>
</dbReference>
<dbReference type="PANTHER" id="PTHR11455:SF22">
    <property type="entry name" value="CRYPTOCHROME DASH"/>
    <property type="match status" value="1"/>
</dbReference>
<evidence type="ECO:0000256" key="6">
    <source>
        <dbReference type="PIRSR" id="PIRSR602081-1"/>
    </source>
</evidence>
<dbReference type="InterPro" id="IPR014729">
    <property type="entry name" value="Rossmann-like_a/b/a_fold"/>
</dbReference>
<feature type="domain" description="Photolyase/cryptochrome alpha/beta" evidence="8">
    <location>
        <begin position="6"/>
        <end position="138"/>
    </location>
</feature>
<dbReference type="Pfam" id="PF03441">
    <property type="entry name" value="FAD_binding_7"/>
    <property type="match status" value="1"/>
</dbReference>
<evidence type="ECO:0000256" key="4">
    <source>
        <dbReference type="ARBA" id="ARBA00022827"/>
    </source>
</evidence>
<dbReference type="Gene3D" id="1.25.40.80">
    <property type="match status" value="1"/>
</dbReference>
<dbReference type="InterPro" id="IPR002081">
    <property type="entry name" value="Cryptochrome/DNA_photolyase_1"/>
</dbReference>
<protein>
    <recommendedName>
        <fullName evidence="2 7">Cryptochrome DASH</fullName>
    </recommendedName>
</protein>
<evidence type="ECO:0000256" key="2">
    <source>
        <dbReference type="ARBA" id="ARBA00017881"/>
    </source>
</evidence>
<dbReference type="GO" id="GO:0003904">
    <property type="term" value="F:deoxyribodipyrimidine photo-lyase activity"/>
    <property type="evidence" value="ECO:0007669"/>
    <property type="project" value="TreeGrafter"/>
</dbReference>
<feature type="binding site" evidence="6">
    <location>
        <begin position="385"/>
        <end position="387"/>
    </location>
    <ligand>
        <name>FAD</name>
        <dbReference type="ChEBI" id="CHEBI:57692"/>
    </ligand>
</feature>
<dbReference type="InterPro" id="IPR036155">
    <property type="entry name" value="Crypto/Photolyase_N_sf"/>
</dbReference>
<name>A0A2S7I7Z6_9FLAO</name>
<evidence type="ECO:0000256" key="1">
    <source>
        <dbReference type="ARBA" id="ARBA00005862"/>
    </source>
</evidence>
<dbReference type="InterPro" id="IPR014133">
    <property type="entry name" value="Cry_DASH"/>
</dbReference>